<dbReference type="AlphaFoldDB" id="A0A1G7GBU7"/>
<dbReference type="Gene3D" id="3.40.190.10">
    <property type="entry name" value="Periplasmic binding protein-like II"/>
    <property type="match status" value="2"/>
</dbReference>
<dbReference type="STRING" id="482827.SAMN04488243_11340"/>
<evidence type="ECO:0000313" key="5">
    <source>
        <dbReference type="EMBL" id="SDE85624.1"/>
    </source>
</evidence>
<dbReference type="GO" id="GO:0055052">
    <property type="term" value="C:ATP-binding cassette (ABC) transporter complex, substrate-binding subunit-containing"/>
    <property type="evidence" value="ECO:0007669"/>
    <property type="project" value="TreeGrafter"/>
</dbReference>
<keyword evidence="6" id="KW-1185">Reference proteome</keyword>
<dbReference type="Pfam" id="PF13416">
    <property type="entry name" value="SBP_bac_8"/>
    <property type="match status" value="1"/>
</dbReference>
<comment type="similarity">
    <text evidence="1">Belongs to the bacterial solute-binding protein 1 family.</text>
</comment>
<keyword evidence="3" id="KW-0762">Sugar transport</keyword>
<dbReference type="GO" id="GO:1901982">
    <property type="term" value="F:maltose binding"/>
    <property type="evidence" value="ECO:0007669"/>
    <property type="project" value="TreeGrafter"/>
</dbReference>
<dbReference type="CDD" id="cd13586">
    <property type="entry name" value="PBP2_Maltose_binding_like"/>
    <property type="match status" value="1"/>
</dbReference>
<dbReference type="PANTHER" id="PTHR30061">
    <property type="entry name" value="MALTOSE-BINDING PERIPLASMIC PROTEIN"/>
    <property type="match status" value="1"/>
</dbReference>
<evidence type="ECO:0000256" key="4">
    <source>
        <dbReference type="ARBA" id="ARBA00022729"/>
    </source>
</evidence>
<dbReference type="Proteomes" id="UP000199446">
    <property type="component" value="Unassembled WGS sequence"/>
</dbReference>
<dbReference type="InterPro" id="IPR006060">
    <property type="entry name" value="Maltose/Cyclodextrin-bd"/>
</dbReference>
<accession>A0A1G7GBU7</accession>
<dbReference type="SUPFAM" id="SSF53850">
    <property type="entry name" value="Periplasmic binding protein-like II"/>
    <property type="match status" value="1"/>
</dbReference>
<protein>
    <submittedName>
        <fullName evidence="5">Carbohydrate ABC transporter substrate-binding protein, CUT1 family (TC 3.A.1.1.-)</fullName>
    </submittedName>
</protein>
<reference evidence="6" key="1">
    <citation type="submission" date="2016-10" db="EMBL/GenBank/DDBJ databases">
        <authorList>
            <person name="Varghese N."/>
            <person name="Submissions S."/>
        </authorList>
    </citation>
    <scope>NUCLEOTIDE SEQUENCE [LARGE SCALE GENOMIC DNA]</scope>
    <source>
        <strain evidence="6">CGMCC 1.6992</strain>
    </source>
</reference>
<gene>
    <name evidence="5" type="ORF">SAMN04488243_11340</name>
</gene>
<evidence type="ECO:0000256" key="1">
    <source>
        <dbReference type="ARBA" id="ARBA00008520"/>
    </source>
</evidence>
<dbReference type="PANTHER" id="PTHR30061:SF50">
    <property type="entry name" value="MALTOSE_MALTODEXTRIN-BINDING PERIPLASMIC PROTEIN"/>
    <property type="match status" value="1"/>
</dbReference>
<dbReference type="GO" id="GO:0015144">
    <property type="term" value="F:carbohydrate transmembrane transporter activity"/>
    <property type="evidence" value="ECO:0007669"/>
    <property type="project" value="InterPro"/>
</dbReference>
<keyword evidence="2" id="KW-0813">Transport</keyword>
<sequence>MWLRGLEKVFLGMVVALGLGWAQNRIEVWTHFQGAELEWLKQQASAYQKAKGVQVLISEMPLGDMHNKILLSAPQGHAGDLFLTVPHDWIGEFAQAGVLEPLDRYVDSAYRADVEPVALEAFSFRGRLFGFPAYAESVALIYNKKFVKGAPKSWAEFLALAQRYTTKETFGFLYNVNEGYFNFGFYRAYGVENVFAKDASGSYDPRRILLGGAVGERVLQLLKDLRFRYRLIPEGTNYEVADGAFKSGSLAMILNGPWALGDYKKAGIDFGIAPLPSPPGAVRPWGPFLGVHGIGVNAFSPRKALALDFARFLVSQDNLVAFNQAGGRTPVSKSAVKRLEKDPVVAGFAKIFPLGVPMPNIPEMGKVWAPWNNAIQLAIQRPDSDVKGIVNNLMVELQKALGR</sequence>
<evidence type="ECO:0000256" key="3">
    <source>
        <dbReference type="ARBA" id="ARBA00022597"/>
    </source>
</evidence>
<dbReference type="GO" id="GO:0015768">
    <property type="term" value="P:maltose transport"/>
    <property type="evidence" value="ECO:0007669"/>
    <property type="project" value="TreeGrafter"/>
</dbReference>
<dbReference type="InterPro" id="IPR006059">
    <property type="entry name" value="SBP"/>
</dbReference>
<keyword evidence="4" id="KW-0732">Signal</keyword>
<dbReference type="PRINTS" id="PR00181">
    <property type="entry name" value="MALTOSEBP"/>
</dbReference>
<name>A0A1G7GBU7_9DEIN</name>
<evidence type="ECO:0000313" key="6">
    <source>
        <dbReference type="Proteomes" id="UP000199446"/>
    </source>
</evidence>
<proteinExistence type="inferred from homology"/>
<organism evidence="5 6">
    <name type="scientific">Thermus arciformis</name>
    <dbReference type="NCBI Taxonomy" id="482827"/>
    <lineage>
        <taxon>Bacteria</taxon>
        <taxon>Thermotogati</taxon>
        <taxon>Deinococcota</taxon>
        <taxon>Deinococci</taxon>
        <taxon>Thermales</taxon>
        <taxon>Thermaceae</taxon>
        <taxon>Thermus</taxon>
    </lineage>
</organism>
<dbReference type="GO" id="GO:0042956">
    <property type="term" value="P:maltodextrin transmembrane transport"/>
    <property type="evidence" value="ECO:0007669"/>
    <property type="project" value="TreeGrafter"/>
</dbReference>
<evidence type="ECO:0000256" key="2">
    <source>
        <dbReference type="ARBA" id="ARBA00022448"/>
    </source>
</evidence>
<dbReference type="EMBL" id="FNBC01000013">
    <property type="protein sequence ID" value="SDE85624.1"/>
    <property type="molecule type" value="Genomic_DNA"/>
</dbReference>